<feature type="domain" description="Rho-GAP" evidence="3">
    <location>
        <begin position="402"/>
        <end position="590"/>
    </location>
</feature>
<reference evidence="5 6" key="1">
    <citation type="submission" date="2019-09" db="EMBL/GenBank/DDBJ databases">
        <authorList>
            <consortium name="DOE Joint Genome Institute"/>
            <person name="Mondo S.J."/>
            <person name="Navarro-Mendoza M.I."/>
            <person name="Perez-Arques C."/>
            <person name="Panchal S."/>
            <person name="Nicolas F.E."/>
            <person name="Ganguly P."/>
            <person name="Pangilinan J."/>
            <person name="Grigoriev I."/>
            <person name="Heitman J."/>
            <person name="Sanya K."/>
            <person name="Garre V."/>
        </authorList>
    </citation>
    <scope>NUCLEOTIDE SEQUENCE [LARGE SCALE GENOMIC DNA]</scope>
    <source>
        <strain evidence="5 6">MU402</strain>
    </source>
</reference>
<dbReference type="Gene3D" id="1.25.40.530">
    <property type="entry name" value="MyTH4 domain"/>
    <property type="match status" value="1"/>
</dbReference>
<dbReference type="Proteomes" id="UP000469890">
    <property type="component" value="Unassembled WGS sequence"/>
</dbReference>
<dbReference type="FunFam" id="1.10.555.10:FF:000045">
    <property type="entry name" value="RhoGAP domain containing protein"/>
    <property type="match status" value="1"/>
</dbReference>
<name>A0A8H4F3S7_MUCCL</name>
<dbReference type="Pfam" id="PF00620">
    <property type="entry name" value="RhoGAP"/>
    <property type="match status" value="1"/>
</dbReference>
<dbReference type="SMART" id="SM00139">
    <property type="entry name" value="MyTH4"/>
    <property type="match status" value="1"/>
</dbReference>
<keyword evidence="2" id="KW-0812">Transmembrane</keyword>
<evidence type="ECO:0000313" key="5">
    <source>
        <dbReference type="EMBL" id="KAF1805021.1"/>
    </source>
</evidence>
<dbReference type="GO" id="GO:0005096">
    <property type="term" value="F:GTPase activator activity"/>
    <property type="evidence" value="ECO:0007669"/>
    <property type="project" value="TreeGrafter"/>
</dbReference>
<organism evidence="5 6">
    <name type="scientific">Mucor circinelloides f. lusitanicus</name>
    <name type="common">Mucor racemosus var. lusitanicus</name>
    <dbReference type="NCBI Taxonomy" id="29924"/>
    <lineage>
        <taxon>Eukaryota</taxon>
        <taxon>Fungi</taxon>
        <taxon>Fungi incertae sedis</taxon>
        <taxon>Mucoromycota</taxon>
        <taxon>Mucoromycotina</taxon>
        <taxon>Mucoromycetes</taxon>
        <taxon>Mucorales</taxon>
        <taxon>Mucorineae</taxon>
        <taxon>Mucoraceae</taxon>
        <taxon>Mucor</taxon>
    </lineage>
</organism>
<dbReference type="GO" id="GO:0005737">
    <property type="term" value="C:cytoplasm"/>
    <property type="evidence" value="ECO:0007669"/>
    <property type="project" value="TreeGrafter"/>
</dbReference>
<feature type="compositionally biased region" description="Polar residues" evidence="1">
    <location>
        <begin position="98"/>
        <end position="112"/>
    </location>
</feature>
<gene>
    <name evidence="5" type="ORF">FB192DRAFT_1298139</name>
</gene>
<comment type="caution">
    <text evidence="5">The sequence shown here is derived from an EMBL/GenBank/DDBJ whole genome shotgun (WGS) entry which is preliminary data.</text>
</comment>
<dbReference type="SMART" id="SM00324">
    <property type="entry name" value="RhoGAP"/>
    <property type="match status" value="1"/>
</dbReference>
<proteinExistence type="predicted"/>
<dbReference type="SUPFAM" id="SSF48350">
    <property type="entry name" value="GTPase activation domain, GAP"/>
    <property type="match status" value="1"/>
</dbReference>
<dbReference type="Gene3D" id="1.10.555.10">
    <property type="entry name" value="Rho GTPase activation protein"/>
    <property type="match status" value="1"/>
</dbReference>
<feature type="region of interest" description="Disordered" evidence="1">
    <location>
        <begin position="1"/>
        <end position="35"/>
    </location>
</feature>
<keyword evidence="2" id="KW-1133">Transmembrane helix</keyword>
<evidence type="ECO:0000313" key="6">
    <source>
        <dbReference type="Proteomes" id="UP000469890"/>
    </source>
</evidence>
<dbReference type="InterPro" id="IPR000198">
    <property type="entry name" value="RhoGAP_dom"/>
</dbReference>
<sequence>MSLVLSANASEGAGTLQDELVEQKRHSRSLDLEPNARMRLHQRSASESDGIDIIAATEQKIPPSVVASSVPTTKEETSVSNSVFSLYKKLGSPRRNRSFTSNNPKGFTSKSRASIGSAFSSFRQPSLSNMSTNTTAASSTTTASNNANKKNRFSTPVNNPDAAIAMNPMNQSIKEEEQEEIKKPNLLEQTGTSKRSLPFSLQNEINQFSIDGFAHKYFATHKRGLFRRTVPMNELLCWTKDSIKQPLLTSNKTLFSKDALKCFKILQMLMNDRPRPRTFNYIESFQTLLSCGITKGQMRDEIYVQICRQLNKNPKDDSIRKGWEILCVVSVTFPPSKDLETYLHRFVQQHFDQHKNQLNILSRYVSAKLVRICSRGARGKVLSAAEIERAKEAPFKPSVFGEPLDVIMDLQKDNTTLFIPKIVTVLTQSVHDLNGSTSEGIFRVPGDADAVTELRIRIENGNYDSTGIEDPNVPASLLKYWLRDLAEPLIPTDLYDDCIKYAHDKEKTIDIINSLPNVNRRIALYMIRFLQDFADPQVIQHTLMNVVNLAMVFAPNFLRCPSVNLTTIFENSKYEQLFLKTLITELEVDKDDCAYSEQEVIGRIKQQDNYPFKTEITNATLNGFTIEYRNYYKIVTNTILGKTYCLVSGNQGVPEGCSTESVIQVPVQSFSIDKDSYGVVPFIELLGLQNNVTKTSTANMTSPCIKDGSADTSTNSPQLIFSASSSFGASYVAFSGNDDRLAPLQKASWLMYIGAFFDMELKSYSIYTQISDNYNCHKRNLGSPLTPKAVSWTTFEPSAHLFTVQSETYYAQLSQDAGGRLVSTNVAQGDTFKTNYTTDLLPLANTLRGADFIIDSSALDVDYKTWIGADSMYFTGGNGIQKVNAIVNNQVYSINGLVSNNQSDWFQRAAARPDLALLDLIKLFYPDFAITASSDIIQFPVWLTPFTNETTTSRAITSEIYGGCGNMASTAFAQSACTIGGSSLSGGQYTKKLSTGETAGISVGTIMFVIVAACLGIWLYRRYRRQKRHNFYRMNDF</sequence>
<dbReference type="GO" id="GO:0005856">
    <property type="term" value="C:cytoskeleton"/>
    <property type="evidence" value="ECO:0007669"/>
    <property type="project" value="InterPro"/>
</dbReference>
<evidence type="ECO:0000256" key="1">
    <source>
        <dbReference type="SAM" id="MobiDB-lite"/>
    </source>
</evidence>
<accession>A0A8H4F3S7</accession>
<feature type="region of interest" description="Disordered" evidence="1">
    <location>
        <begin position="123"/>
        <end position="164"/>
    </location>
</feature>
<keyword evidence="2" id="KW-0472">Membrane</keyword>
<dbReference type="GO" id="GO:0007165">
    <property type="term" value="P:signal transduction"/>
    <property type="evidence" value="ECO:0007669"/>
    <property type="project" value="InterPro"/>
</dbReference>
<dbReference type="InterPro" id="IPR008936">
    <property type="entry name" value="Rho_GTPase_activation_prot"/>
</dbReference>
<dbReference type="InterPro" id="IPR038185">
    <property type="entry name" value="MyTH4_dom_sf"/>
</dbReference>
<evidence type="ECO:0000259" key="4">
    <source>
        <dbReference type="PROSITE" id="PS51016"/>
    </source>
</evidence>
<dbReference type="EMBL" id="JAAECE010000002">
    <property type="protein sequence ID" value="KAF1805021.1"/>
    <property type="molecule type" value="Genomic_DNA"/>
</dbReference>
<evidence type="ECO:0008006" key="7">
    <source>
        <dbReference type="Google" id="ProtNLM"/>
    </source>
</evidence>
<dbReference type="SUPFAM" id="SSF53807">
    <property type="entry name" value="Helical backbone' metal receptor"/>
    <property type="match status" value="1"/>
</dbReference>
<dbReference type="PROSITE" id="PS51016">
    <property type="entry name" value="MYTH4"/>
    <property type="match status" value="1"/>
</dbReference>
<evidence type="ECO:0000256" key="2">
    <source>
        <dbReference type="SAM" id="Phobius"/>
    </source>
</evidence>
<dbReference type="Pfam" id="PF00784">
    <property type="entry name" value="MyTH4"/>
    <property type="match status" value="1"/>
</dbReference>
<protein>
    <recommendedName>
        <fullName evidence="7">Rho-GAP domain-containing protein</fullName>
    </recommendedName>
</protein>
<feature type="compositionally biased region" description="Basic and acidic residues" evidence="1">
    <location>
        <begin position="21"/>
        <end position="35"/>
    </location>
</feature>
<feature type="region of interest" description="Disordered" evidence="1">
    <location>
        <begin position="93"/>
        <end position="112"/>
    </location>
</feature>
<feature type="transmembrane region" description="Helical" evidence="2">
    <location>
        <begin position="999"/>
        <end position="1020"/>
    </location>
</feature>
<dbReference type="PANTHER" id="PTHR45876:SF8">
    <property type="entry name" value="FI04035P"/>
    <property type="match status" value="1"/>
</dbReference>
<feature type="domain" description="MyTH4" evidence="4">
    <location>
        <begin position="238"/>
        <end position="391"/>
    </location>
</feature>
<dbReference type="PANTHER" id="PTHR45876">
    <property type="entry name" value="FI04035P"/>
    <property type="match status" value="1"/>
</dbReference>
<evidence type="ECO:0000259" key="3">
    <source>
        <dbReference type="PROSITE" id="PS50238"/>
    </source>
</evidence>
<dbReference type="AlphaFoldDB" id="A0A8H4F3S7"/>
<feature type="compositionally biased region" description="Low complexity" evidence="1">
    <location>
        <begin position="131"/>
        <end position="148"/>
    </location>
</feature>
<dbReference type="PROSITE" id="PS50238">
    <property type="entry name" value="RHOGAP"/>
    <property type="match status" value="1"/>
</dbReference>
<dbReference type="InterPro" id="IPR000857">
    <property type="entry name" value="MyTH4_dom"/>
</dbReference>